<dbReference type="EMBL" id="AIDX01000001">
    <property type="protein sequence ID" value="EIQ81677.1"/>
    <property type="molecule type" value="Genomic_DNA"/>
</dbReference>
<evidence type="ECO:0000256" key="7">
    <source>
        <dbReference type="SAM" id="SignalP"/>
    </source>
</evidence>
<keyword evidence="6" id="KW-0472">Membrane</keyword>
<gene>
    <name evidence="9" type="ORF">SCAZ3_04665</name>
</gene>
<dbReference type="InterPro" id="IPR021197">
    <property type="entry name" value="Cross-wall-target_lipo_motif"/>
</dbReference>
<dbReference type="Gene3D" id="2.60.40.740">
    <property type="match status" value="2"/>
</dbReference>
<organism evidence="9 10">
    <name type="scientific">Streptococcus canis FSL Z3-227</name>
    <dbReference type="NCBI Taxonomy" id="482234"/>
    <lineage>
        <taxon>Bacteria</taxon>
        <taxon>Bacillati</taxon>
        <taxon>Bacillota</taxon>
        <taxon>Bacilli</taxon>
        <taxon>Lactobacillales</taxon>
        <taxon>Streptococcaceae</taxon>
        <taxon>Streptococcus</taxon>
    </lineage>
</organism>
<dbReference type="Pfam" id="PF17998">
    <property type="entry name" value="AgI_II_C2"/>
    <property type="match status" value="1"/>
</dbReference>
<keyword evidence="1" id="KW-0134">Cell wall</keyword>
<evidence type="ECO:0000313" key="10">
    <source>
        <dbReference type="Proteomes" id="UP000004423"/>
    </source>
</evidence>
<feature type="region of interest" description="Disordered" evidence="5">
    <location>
        <begin position="138"/>
        <end position="195"/>
    </location>
</feature>
<keyword evidence="2" id="KW-0964">Secreted</keyword>
<feature type="region of interest" description="Disordered" evidence="5">
    <location>
        <begin position="457"/>
        <end position="485"/>
    </location>
</feature>
<keyword evidence="6" id="KW-0812">Transmembrane</keyword>
<accession>A0AAV3FTH0</accession>
<dbReference type="NCBIfam" id="TIGR01167">
    <property type="entry name" value="LPXTG_anchor"/>
    <property type="match status" value="1"/>
</dbReference>
<reference evidence="9 10" key="1">
    <citation type="journal article" date="2012" name="PLoS ONE">
        <title>Gene Repertoire Evolution of Streptococcus pyogenes Inferred from Phylogenomic Analysis with Streptococcus canis and Streptococcus dysgalactiae.</title>
        <authorList>
            <person name="Lefebure T."/>
            <person name="Richards V.P."/>
            <person name="Lang P."/>
            <person name="Pavinski-Bitar P."/>
            <person name="Stanhope M.J."/>
        </authorList>
    </citation>
    <scope>NUCLEOTIDE SEQUENCE [LARGE SCALE GENOMIC DNA]</scope>
    <source>
        <strain evidence="9 10">FSL Z3-227</strain>
    </source>
</reference>
<feature type="compositionally biased region" description="Basic and acidic residues" evidence="5">
    <location>
        <begin position="473"/>
        <end position="485"/>
    </location>
</feature>
<evidence type="ECO:0000259" key="8">
    <source>
        <dbReference type="PROSITE" id="PS50847"/>
    </source>
</evidence>
<dbReference type="InterPro" id="IPR019931">
    <property type="entry name" value="LPXTG_anchor"/>
</dbReference>
<dbReference type="NCBIfam" id="TIGR03726">
    <property type="entry name" value="strep_RK_lipo"/>
    <property type="match status" value="1"/>
</dbReference>
<sequence length="934" mass="101788">MNSQETKGHGFFRKSKSYGLVCSIALAGAFTLATSQVSADQVTTQATTQTVTQNQAETVTSTQLDKAVATAKKAAVAVTTTTAVNHATTTDAQADLANQTQAVKDVTAKAQANTQAIKDATAENAKIDAENKAEADRVAKANKAGQAEVDARNKAGQEAVDARNKAKQQAQDDQKAKIDAENKAESQRVSQLNAQTKAKIDAENKDAQAKADATNAQLQKDYQAKLAEIKSVEAYNTGVRQRNKDAQAKADATNAQLQKDYQAKLALYNQALKAKAEADKQSINNVAFDIKAQAKGVDNAEYGNSIMTAKTKPDGSFEFNHDMIDGVKTIGYGKLTGKVNHHYVANKDGSVTAFVDSVTLYKYEYRNVAQNAAVNQNIVFRVLTKDGRPIFEKAHNGNKTFAETLNKTLQLNLKYELKPHASSGNVEVFKIHDDWVHDTHGSALVSYVNNNDAVPNVVIPERPTPPKPVKVTPEAEKPVPEKPVEPKLVTPTLKTYTPVKFIPREYKPEPITPETFTPEKFTPAQPKVKPHVSIPEKINYSVSVHPVLVPAANPSKAVIDEAGQSVNGKTVLPNATLDYVAKQNFSQYKGIKASAEAIAKGFAFVDQPNEALAELTVKSIKASNGDDVSSLLEMRHVLSKDTLDQKLQSLIKEAGISPVGEFYMWTAKDPQAFYKAYVQKGLDITYNLSFKIKANFTKGQIKNGVAQIDFGNGYTGNIVVNDVTVPEVHKDILDKEDGKSINNSTVKLGDEVTYKLEGWVVPANRGYDLFEYKFVDQLQHTHDLYLRDKVVAKVDVTLKDGTVIKKGTNLGEYTETVYNKTTGHYELAFKKEFLAKVSRESEFGADDFIVVKRIKAGDVYNTADLYVNGYKVKSETVVTHTTEKPKPVEPQKATPKAPAKGLPSTGEASMTPLTAIGAIILSALGLAGFKKRQK</sequence>
<feature type="region of interest" description="Disordered" evidence="5">
    <location>
        <begin position="880"/>
        <end position="905"/>
    </location>
</feature>
<feature type="transmembrane region" description="Helical" evidence="6">
    <location>
        <begin position="910"/>
        <end position="929"/>
    </location>
</feature>
<evidence type="ECO:0000256" key="2">
    <source>
        <dbReference type="ARBA" id="ARBA00022525"/>
    </source>
</evidence>
<protein>
    <recommendedName>
        <fullName evidence="8">Gram-positive cocci surface proteins LPxTG domain-containing protein</fullName>
    </recommendedName>
</protein>
<dbReference type="PROSITE" id="PS50847">
    <property type="entry name" value="GRAM_POS_ANCHORING"/>
    <property type="match status" value="1"/>
</dbReference>
<proteinExistence type="predicted"/>
<evidence type="ECO:0000313" key="9">
    <source>
        <dbReference type="EMBL" id="EIQ81677.1"/>
    </source>
</evidence>
<keyword evidence="4" id="KW-0572">Peptidoglycan-anchor</keyword>
<dbReference type="NCBIfam" id="TIGR04228">
    <property type="entry name" value="isopep_sspB_C2"/>
    <property type="match status" value="1"/>
</dbReference>
<feature type="signal peptide" evidence="7">
    <location>
        <begin position="1"/>
        <end position="39"/>
    </location>
</feature>
<dbReference type="InterPro" id="IPR032300">
    <property type="entry name" value="Antigen_C"/>
</dbReference>
<evidence type="ECO:0000256" key="4">
    <source>
        <dbReference type="ARBA" id="ARBA00023088"/>
    </source>
</evidence>
<dbReference type="Pfam" id="PF16364">
    <property type="entry name" value="Antigen_C"/>
    <property type="match status" value="1"/>
</dbReference>
<evidence type="ECO:0000256" key="3">
    <source>
        <dbReference type="ARBA" id="ARBA00022729"/>
    </source>
</evidence>
<keyword evidence="3 7" id="KW-0732">Signal</keyword>
<dbReference type="Pfam" id="PF00746">
    <property type="entry name" value="Gram_pos_anchor"/>
    <property type="match status" value="1"/>
</dbReference>
<dbReference type="Pfam" id="PF18220">
    <property type="entry name" value="BspA_v"/>
    <property type="match status" value="1"/>
</dbReference>
<evidence type="ECO:0000256" key="1">
    <source>
        <dbReference type="ARBA" id="ARBA00022512"/>
    </source>
</evidence>
<dbReference type="InterPro" id="IPR026345">
    <property type="entry name" value="Adh_isopep-form_adh_dom"/>
</dbReference>
<feature type="chain" id="PRO_5043640673" description="Gram-positive cocci surface proteins LPxTG domain-containing protein" evidence="7">
    <location>
        <begin position="40"/>
        <end position="934"/>
    </location>
</feature>
<feature type="domain" description="Gram-positive cocci surface proteins LPxTG" evidence="8">
    <location>
        <begin position="902"/>
        <end position="934"/>
    </location>
</feature>
<feature type="compositionally biased region" description="Basic and acidic residues" evidence="5">
    <location>
        <begin position="149"/>
        <end position="186"/>
    </location>
</feature>
<dbReference type="InterPro" id="IPR041237">
    <property type="entry name" value="BspA_v"/>
</dbReference>
<evidence type="ECO:0000256" key="5">
    <source>
        <dbReference type="SAM" id="MobiDB-lite"/>
    </source>
</evidence>
<keyword evidence="6" id="KW-1133">Transmembrane helix</keyword>
<evidence type="ECO:0000256" key="6">
    <source>
        <dbReference type="SAM" id="Phobius"/>
    </source>
</evidence>
<dbReference type="RefSeq" id="WP_003047987.1">
    <property type="nucleotide sequence ID" value="NZ_AIDX01000001.2"/>
</dbReference>
<dbReference type="Proteomes" id="UP000004423">
    <property type="component" value="Unassembled WGS sequence"/>
</dbReference>
<dbReference type="AlphaFoldDB" id="A0AAV3FTH0"/>
<name>A0AAV3FTH0_STRCB</name>
<comment type="caution">
    <text evidence="9">The sequence shown here is derived from an EMBL/GenBank/DDBJ whole genome shotgun (WGS) entry which is preliminary data.</text>
</comment>